<sequence length="328" mass="35018">MTNSRGGFVPLLVLVVVAFAGIGGAGSVALAQRSLPGETFYKVKEITDQAKLALAFTPARKAKVYLKIADERLVEADRLQSKNADPSLVAETLNKYRFAQDKALELLGNPDNQTSETQEVVQQIKDQKEEKSRVINKVIDQLPQEKKDEVKRSIDESNKNRDDTIAGLPSGDSGGSSPTGTTTTSPISAPTPTVYVQPTPTYVPTSIPTSALFSTPTPTVGPTPTSVIVGTIDVLVVAHLGNQDVNVSGARIKIKSVSTGGVLVTGTADSYGRFRADNVSANQNVDVIGTQPSDWNSYYCGKWSTYLSAGGFKSETLRLLFSESSTCE</sequence>
<dbReference type="Proteomes" id="UP000178319">
    <property type="component" value="Unassembled WGS sequence"/>
</dbReference>
<name>A0A1G1V600_9BACT</name>
<organism evidence="3 4">
    <name type="scientific">Candidatus Blackburnbacteria bacterium RIFCSPHIGHO2_02_FULL_44_20</name>
    <dbReference type="NCBI Taxonomy" id="1797516"/>
    <lineage>
        <taxon>Bacteria</taxon>
        <taxon>Candidatus Blackburniibacteriota</taxon>
    </lineage>
</organism>
<dbReference type="Pfam" id="PF18915">
    <property type="entry name" value="DUF5667"/>
    <property type="match status" value="1"/>
</dbReference>
<dbReference type="EMBL" id="MHBZ01000031">
    <property type="protein sequence ID" value="OGY10672.1"/>
    <property type="molecule type" value="Genomic_DNA"/>
</dbReference>
<feature type="region of interest" description="Disordered" evidence="1">
    <location>
        <begin position="146"/>
        <end position="195"/>
    </location>
</feature>
<evidence type="ECO:0000259" key="2">
    <source>
        <dbReference type="Pfam" id="PF18915"/>
    </source>
</evidence>
<dbReference type="AlphaFoldDB" id="A0A1G1V600"/>
<feature type="compositionally biased region" description="Basic and acidic residues" evidence="1">
    <location>
        <begin position="146"/>
        <end position="164"/>
    </location>
</feature>
<dbReference type="InterPro" id="IPR043725">
    <property type="entry name" value="DUF5667"/>
</dbReference>
<accession>A0A1G1V600</accession>
<comment type="caution">
    <text evidence="3">The sequence shown here is derived from an EMBL/GenBank/DDBJ whole genome shotgun (WGS) entry which is preliminary data.</text>
</comment>
<feature type="domain" description="DUF5667" evidence="2">
    <location>
        <begin position="34"/>
        <end position="129"/>
    </location>
</feature>
<proteinExistence type="predicted"/>
<evidence type="ECO:0000256" key="1">
    <source>
        <dbReference type="SAM" id="MobiDB-lite"/>
    </source>
</evidence>
<gene>
    <name evidence="3" type="ORF">A3D26_00730</name>
</gene>
<evidence type="ECO:0000313" key="3">
    <source>
        <dbReference type="EMBL" id="OGY10672.1"/>
    </source>
</evidence>
<dbReference type="STRING" id="1797516.A3D26_00730"/>
<protein>
    <recommendedName>
        <fullName evidence="2">DUF5667 domain-containing protein</fullName>
    </recommendedName>
</protein>
<feature type="compositionally biased region" description="Low complexity" evidence="1">
    <location>
        <begin position="167"/>
        <end position="195"/>
    </location>
</feature>
<evidence type="ECO:0000313" key="4">
    <source>
        <dbReference type="Proteomes" id="UP000178319"/>
    </source>
</evidence>
<reference evidence="3 4" key="1">
    <citation type="journal article" date="2016" name="Nat. Commun.">
        <title>Thousands of microbial genomes shed light on interconnected biogeochemical processes in an aquifer system.</title>
        <authorList>
            <person name="Anantharaman K."/>
            <person name="Brown C.T."/>
            <person name="Hug L.A."/>
            <person name="Sharon I."/>
            <person name="Castelle C.J."/>
            <person name="Probst A.J."/>
            <person name="Thomas B.C."/>
            <person name="Singh A."/>
            <person name="Wilkins M.J."/>
            <person name="Karaoz U."/>
            <person name="Brodie E.L."/>
            <person name="Williams K.H."/>
            <person name="Hubbard S.S."/>
            <person name="Banfield J.F."/>
        </authorList>
    </citation>
    <scope>NUCLEOTIDE SEQUENCE [LARGE SCALE GENOMIC DNA]</scope>
</reference>